<feature type="compositionally biased region" description="Low complexity" evidence="1">
    <location>
        <begin position="44"/>
        <end position="58"/>
    </location>
</feature>
<comment type="caution">
    <text evidence="2">The sequence shown here is derived from an EMBL/GenBank/DDBJ whole genome shotgun (WGS) entry which is preliminary data.</text>
</comment>
<dbReference type="Proteomes" id="UP000689129">
    <property type="component" value="Unassembled WGS sequence"/>
</dbReference>
<dbReference type="AlphaFoldDB" id="A0A8I2ZEX6"/>
<feature type="region of interest" description="Disordered" evidence="1">
    <location>
        <begin position="1"/>
        <end position="31"/>
    </location>
</feature>
<feature type="compositionally biased region" description="Acidic residues" evidence="1">
    <location>
        <begin position="73"/>
        <end position="82"/>
    </location>
</feature>
<evidence type="ECO:0000313" key="3">
    <source>
        <dbReference type="Proteomes" id="UP000689129"/>
    </source>
</evidence>
<feature type="compositionally biased region" description="Acidic residues" evidence="1">
    <location>
        <begin position="1"/>
        <end position="20"/>
    </location>
</feature>
<name>A0A8I2ZEX6_VERLO</name>
<protein>
    <submittedName>
        <fullName evidence="2">Uncharacterized protein</fullName>
    </submittedName>
</protein>
<feature type="compositionally biased region" description="Low complexity" evidence="1">
    <location>
        <begin position="22"/>
        <end position="31"/>
    </location>
</feature>
<feature type="compositionally biased region" description="Basic and acidic residues" evidence="1">
    <location>
        <begin position="119"/>
        <end position="144"/>
    </location>
</feature>
<dbReference type="EMBL" id="JAEMWZ010000276">
    <property type="protein sequence ID" value="KAG7128132.1"/>
    <property type="molecule type" value="Genomic_DNA"/>
</dbReference>
<evidence type="ECO:0000256" key="1">
    <source>
        <dbReference type="SAM" id="MobiDB-lite"/>
    </source>
</evidence>
<evidence type="ECO:0000313" key="2">
    <source>
        <dbReference type="EMBL" id="KAG7128132.1"/>
    </source>
</evidence>
<accession>A0A8I2ZEX6</accession>
<gene>
    <name evidence="2" type="ORF">HYQ45_012114</name>
</gene>
<organism evidence="2 3">
    <name type="scientific">Verticillium longisporum</name>
    <name type="common">Verticillium dahliae var. longisporum</name>
    <dbReference type="NCBI Taxonomy" id="100787"/>
    <lineage>
        <taxon>Eukaryota</taxon>
        <taxon>Fungi</taxon>
        <taxon>Dikarya</taxon>
        <taxon>Ascomycota</taxon>
        <taxon>Pezizomycotina</taxon>
        <taxon>Sordariomycetes</taxon>
        <taxon>Hypocreomycetidae</taxon>
        <taxon>Glomerellales</taxon>
        <taxon>Plectosphaerellaceae</taxon>
        <taxon>Verticillium</taxon>
    </lineage>
</organism>
<proteinExistence type="predicted"/>
<feature type="region of interest" description="Disordered" evidence="1">
    <location>
        <begin position="44"/>
        <end position="151"/>
    </location>
</feature>
<sequence>MTEPENFEDDLFADLYDDDAAPSKPAAAAPPTIASVPAPVVEPAAPAPAYNEAHNEAPVQTNQDEPADNQIAYDDDDDDDVDFNLGGGAPAPPPPPPSNGFSHHEETSYSGRGSAKNPSAKEDGDQMSKETWGRQNALERDRKRSTTQGMEATFYQNQTRTLHNLVAAVAMVEARLCIS</sequence>
<reference evidence="2" key="1">
    <citation type="journal article" date="2021" name="Mol. Plant Pathol.">
        <title>A 20-kb lineage-specific genomic region tames virulence in pathogenic amphidiploid Verticillium longisporum.</title>
        <authorList>
            <person name="Harting R."/>
            <person name="Starke J."/>
            <person name="Kusch H."/>
            <person name="Poggeler S."/>
            <person name="Maurus I."/>
            <person name="Schluter R."/>
            <person name="Landesfeind M."/>
            <person name="Bulla I."/>
            <person name="Nowrousian M."/>
            <person name="de Jonge R."/>
            <person name="Stahlhut G."/>
            <person name="Hoff K.J."/>
            <person name="Asshauer K.P."/>
            <person name="Thurmer A."/>
            <person name="Stanke M."/>
            <person name="Daniel R."/>
            <person name="Morgenstern B."/>
            <person name="Thomma B.P.H.J."/>
            <person name="Kronstad J.W."/>
            <person name="Braus-Stromeyer S.A."/>
            <person name="Braus G.H."/>
        </authorList>
    </citation>
    <scope>NUCLEOTIDE SEQUENCE</scope>
    <source>
        <strain evidence="2">Vl32</strain>
    </source>
</reference>